<dbReference type="PANTHER" id="PTHR37296">
    <property type="entry name" value="CONSERVED VIRULENCE FACTOR B"/>
    <property type="match status" value="1"/>
</dbReference>
<dbReference type="AlphaFoldDB" id="A0A1Z5JQ91"/>
<dbReference type="EMBL" id="BDSP01000102">
    <property type="protein sequence ID" value="GAX16174.1"/>
    <property type="molecule type" value="Genomic_DNA"/>
</dbReference>
<evidence type="ECO:0000313" key="4">
    <source>
        <dbReference type="Proteomes" id="UP000198406"/>
    </source>
</evidence>
<name>A0A1Z5JQ91_FISSO</name>
<sequence length="220" mass="24048">MKTMTTCIAIALASPRCLAFTARKSLTRLPYATIAIQRRPILPISRLYFSNDTTQNTPSFQSGEKIQVEVISFGPLGASVEVIGRGHGQDDLISDDQPALGRGLILQKEIAFFREGRQNVDVVRGEILPAYVERVRDNGRIDISLRAYGGQAKADEVSQQILERLQRANGGVLEVGDKSPPEVVAREFPGVSKNSFKRAVANLYKAGKVKPGPDSITLIQ</sequence>
<feature type="signal peptide" evidence="1">
    <location>
        <begin position="1"/>
        <end position="19"/>
    </location>
</feature>
<reference evidence="3 4" key="1">
    <citation type="journal article" date="2015" name="Plant Cell">
        <title>Oil accumulation by the oleaginous diatom Fistulifera solaris as revealed by the genome and transcriptome.</title>
        <authorList>
            <person name="Tanaka T."/>
            <person name="Maeda Y."/>
            <person name="Veluchamy A."/>
            <person name="Tanaka M."/>
            <person name="Abida H."/>
            <person name="Marechal E."/>
            <person name="Bowler C."/>
            <person name="Muto M."/>
            <person name="Sunaga Y."/>
            <person name="Tanaka M."/>
            <person name="Yoshino T."/>
            <person name="Taniguchi T."/>
            <person name="Fukuda Y."/>
            <person name="Nemoto M."/>
            <person name="Matsumoto M."/>
            <person name="Wong P.S."/>
            <person name="Aburatani S."/>
            <person name="Fujibuchi W."/>
        </authorList>
    </citation>
    <scope>NUCLEOTIDE SEQUENCE [LARGE SCALE GENOMIC DNA]</scope>
    <source>
        <strain evidence="3 4">JPCC DA0580</strain>
    </source>
</reference>
<comment type="caution">
    <text evidence="3">The sequence shown here is derived from an EMBL/GenBank/DDBJ whole genome shotgun (WGS) entry which is preliminary data.</text>
</comment>
<dbReference type="InParanoid" id="A0A1Z5JQ91"/>
<dbReference type="InterPro" id="IPR036388">
    <property type="entry name" value="WH-like_DNA-bd_sf"/>
</dbReference>
<feature type="chain" id="PRO_5012328717" description="Conserved virulence factor B-like winged helix domain-containing protein" evidence="1">
    <location>
        <begin position="20"/>
        <end position="220"/>
    </location>
</feature>
<dbReference type="Proteomes" id="UP000198406">
    <property type="component" value="Unassembled WGS sequence"/>
</dbReference>
<dbReference type="InterPro" id="IPR014464">
    <property type="entry name" value="CvfB_fam"/>
</dbReference>
<gene>
    <name evidence="3" type="ORF">FisN_3Hu345</name>
</gene>
<dbReference type="Gene3D" id="1.10.10.10">
    <property type="entry name" value="Winged helix-like DNA-binding domain superfamily/Winged helix DNA-binding domain"/>
    <property type="match status" value="1"/>
</dbReference>
<evidence type="ECO:0000313" key="3">
    <source>
        <dbReference type="EMBL" id="GAX16174.1"/>
    </source>
</evidence>
<dbReference type="Pfam" id="PF17783">
    <property type="entry name" value="WHD_CvfB"/>
    <property type="match status" value="1"/>
</dbReference>
<evidence type="ECO:0000259" key="2">
    <source>
        <dbReference type="Pfam" id="PF17783"/>
    </source>
</evidence>
<organism evidence="3 4">
    <name type="scientific">Fistulifera solaris</name>
    <name type="common">Oleaginous diatom</name>
    <dbReference type="NCBI Taxonomy" id="1519565"/>
    <lineage>
        <taxon>Eukaryota</taxon>
        <taxon>Sar</taxon>
        <taxon>Stramenopiles</taxon>
        <taxon>Ochrophyta</taxon>
        <taxon>Bacillariophyta</taxon>
        <taxon>Bacillariophyceae</taxon>
        <taxon>Bacillariophycidae</taxon>
        <taxon>Naviculales</taxon>
        <taxon>Naviculaceae</taxon>
        <taxon>Fistulifera</taxon>
    </lineage>
</organism>
<dbReference type="OrthoDB" id="43714at2759"/>
<dbReference type="PANTHER" id="PTHR37296:SF1">
    <property type="entry name" value="CONSERVED VIRULENCE FACTOR B"/>
    <property type="match status" value="1"/>
</dbReference>
<evidence type="ECO:0000256" key="1">
    <source>
        <dbReference type="SAM" id="SignalP"/>
    </source>
</evidence>
<dbReference type="InterPro" id="IPR040764">
    <property type="entry name" value="CvfB_WH"/>
</dbReference>
<protein>
    <recommendedName>
        <fullName evidence="2">Conserved virulence factor B-like winged helix domain-containing protein</fullName>
    </recommendedName>
</protein>
<keyword evidence="4" id="KW-1185">Reference proteome</keyword>
<keyword evidence="1" id="KW-0732">Signal</keyword>
<accession>A0A1Z5JQ91</accession>
<proteinExistence type="predicted"/>
<feature type="domain" description="Conserved virulence factor B-like winged helix" evidence="2">
    <location>
        <begin position="159"/>
        <end position="218"/>
    </location>
</feature>